<evidence type="ECO:0000313" key="2">
    <source>
        <dbReference type="Proteomes" id="UP000266673"/>
    </source>
</evidence>
<feature type="non-terminal residue" evidence="1">
    <location>
        <position position="1"/>
    </location>
</feature>
<protein>
    <submittedName>
        <fullName evidence="1">Uncharacterized protein</fullName>
    </submittedName>
</protein>
<dbReference type="AlphaFoldDB" id="A0A397UG14"/>
<organism evidence="1 2">
    <name type="scientific">Gigaspora rosea</name>
    <dbReference type="NCBI Taxonomy" id="44941"/>
    <lineage>
        <taxon>Eukaryota</taxon>
        <taxon>Fungi</taxon>
        <taxon>Fungi incertae sedis</taxon>
        <taxon>Mucoromycota</taxon>
        <taxon>Glomeromycotina</taxon>
        <taxon>Glomeromycetes</taxon>
        <taxon>Diversisporales</taxon>
        <taxon>Gigasporaceae</taxon>
        <taxon>Gigaspora</taxon>
    </lineage>
</organism>
<proteinExistence type="predicted"/>
<accession>A0A397UG14</accession>
<name>A0A397UG14_9GLOM</name>
<dbReference type="EMBL" id="QKWP01001846">
    <property type="protein sequence ID" value="RIB06253.1"/>
    <property type="molecule type" value="Genomic_DNA"/>
</dbReference>
<sequence length="68" mass="7982">NNVFLGLIQLQQEDFLWHIPRLGSKSCMILRFLSFSYQHQKMNVLRNGACAQLLTTFPEYQPCPFSYV</sequence>
<reference evidence="1 2" key="1">
    <citation type="submission" date="2018-06" db="EMBL/GenBank/DDBJ databases">
        <title>Comparative genomics reveals the genomic features of Rhizophagus irregularis, R. cerebriforme, R. diaphanum and Gigaspora rosea, and their symbiotic lifestyle signature.</title>
        <authorList>
            <person name="Morin E."/>
            <person name="San Clemente H."/>
            <person name="Chen E.C.H."/>
            <person name="De La Providencia I."/>
            <person name="Hainaut M."/>
            <person name="Kuo A."/>
            <person name="Kohler A."/>
            <person name="Murat C."/>
            <person name="Tang N."/>
            <person name="Roy S."/>
            <person name="Loubradou J."/>
            <person name="Henrissat B."/>
            <person name="Grigoriev I.V."/>
            <person name="Corradi N."/>
            <person name="Roux C."/>
            <person name="Martin F.M."/>
        </authorList>
    </citation>
    <scope>NUCLEOTIDE SEQUENCE [LARGE SCALE GENOMIC DNA]</scope>
    <source>
        <strain evidence="1 2">DAOM 194757</strain>
    </source>
</reference>
<keyword evidence="2" id="KW-1185">Reference proteome</keyword>
<dbReference type="Proteomes" id="UP000266673">
    <property type="component" value="Unassembled WGS sequence"/>
</dbReference>
<comment type="caution">
    <text evidence="1">The sequence shown here is derived from an EMBL/GenBank/DDBJ whole genome shotgun (WGS) entry which is preliminary data.</text>
</comment>
<evidence type="ECO:0000313" key="1">
    <source>
        <dbReference type="EMBL" id="RIB06253.1"/>
    </source>
</evidence>
<gene>
    <name evidence="1" type="ORF">C2G38_2116514</name>
</gene>